<dbReference type="CDD" id="cd00085">
    <property type="entry name" value="HNHc"/>
    <property type="match status" value="1"/>
</dbReference>
<protein>
    <submittedName>
        <fullName evidence="4">Restriction endonuclease-like protein</fullName>
    </submittedName>
</protein>
<feature type="domain" description="ScoMcrA-like SRA" evidence="3">
    <location>
        <begin position="29"/>
        <end position="132"/>
    </location>
</feature>
<evidence type="ECO:0000259" key="3">
    <source>
        <dbReference type="Pfam" id="PF26348"/>
    </source>
</evidence>
<keyword evidence="4" id="KW-0378">Hydrolase</keyword>
<dbReference type="InterPro" id="IPR003615">
    <property type="entry name" value="HNH_nuc"/>
</dbReference>
<dbReference type="Gene3D" id="2.30.280.10">
    <property type="entry name" value="SRA-YDG"/>
    <property type="match status" value="1"/>
</dbReference>
<gene>
    <name evidence="4" type="ORF">C483_17128</name>
</gene>
<dbReference type="Pfam" id="PF26348">
    <property type="entry name" value="SRA_ScoMcrA"/>
    <property type="match status" value="1"/>
</dbReference>
<accession>L9ZR65</accession>
<dbReference type="PATRIC" id="fig|1227493.4.peg.3446"/>
<keyword evidence="4" id="KW-0255">Endonuclease</keyword>
<evidence type="ECO:0000256" key="1">
    <source>
        <dbReference type="SAM" id="MobiDB-lite"/>
    </source>
</evidence>
<comment type="caution">
    <text evidence="4">The sequence shown here is derived from an EMBL/GenBank/DDBJ whole genome shotgun (WGS) entry which is preliminary data.</text>
</comment>
<reference evidence="4 5" key="1">
    <citation type="journal article" date="2014" name="PLoS Genet.">
        <title>Phylogenetically driven sequencing of extremely halophilic archaea reveals strategies for static and dynamic osmo-response.</title>
        <authorList>
            <person name="Becker E.A."/>
            <person name="Seitzer P.M."/>
            <person name="Tritt A."/>
            <person name="Larsen D."/>
            <person name="Krusor M."/>
            <person name="Yao A.I."/>
            <person name="Wu D."/>
            <person name="Madern D."/>
            <person name="Eisen J.A."/>
            <person name="Darling A.E."/>
            <person name="Facciotti M.T."/>
        </authorList>
    </citation>
    <scope>NUCLEOTIDE SEQUENCE [LARGE SCALE GENOMIC DNA]</scope>
    <source>
        <strain evidence="4 5">JCM 10989</strain>
    </source>
</reference>
<dbReference type="Pfam" id="PF13391">
    <property type="entry name" value="HNH_2"/>
    <property type="match status" value="1"/>
</dbReference>
<proteinExistence type="predicted"/>
<dbReference type="InterPro" id="IPR058712">
    <property type="entry name" value="SRA_ScoMcrA"/>
</dbReference>
<name>L9ZR65_9EURY</name>
<dbReference type="Gene3D" id="1.10.30.50">
    <property type="match status" value="1"/>
</dbReference>
<feature type="region of interest" description="Disordered" evidence="1">
    <location>
        <begin position="265"/>
        <end position="300"/>
    </location>
</feature>
<dbReference type="Proteomes" id="UP000011519">
    <property type="component" value="Unassembled WGS sequence"/>
</dbReference>
<evidence type="ECO:0000313" key="5">
    <source>
        <dbReference type="Proteomes" id="UP000011519"/>
    </source>
</evidence>
<evidence type="ECO:0000313" key="4">
    <source>
        <dbReference type="EMBL" id="ELY87643.1"/>
    </source>
</evidence>
<keyword evidence="4" id="KW-0540">Nuclease</keyword>
<organism evidence="4 5">
    <name type="scientific">Natrialba hulunbeirensis JCM 10989</name>
    <dbReference type="NCBI Taxonomy" id="1227493"/>
    <lineage>
        <taxon>Archaea</taxon>
        <taxon>Methanobacteriati</taxon>
        <taxon>Methanobacteriota</taxon>
        <taxon>Stenosarchaea group</taxon>
        <taxon>Halobacteria</taxon>
        <taxon>Halobacteriales</taxon>
        <taxon>Natrialbaceae</taxon>
        <taxon>Natrialba</taxon>
    </lineage>
</organism>
<dbReference type="AlphaFoldDB" id="L9ZR65"/>
<dbReference type="EMBL" id="AOIM01000041">
    <property type="protein sequence ID" value="ELY87643.1"/>
    <property type="molecule type" value="Genomic_DNA"/>
</dbReference>
<dbReference type="RefSeq" id="WP_006654562.1">
    <property type="nucleotide sequence ID" value="NZ_AOIM01000041.1"/>
</dbReference>
<feature type="domain" description="HNH nuclease" evidence="2">
    <location>
        <begin position="194"/>
        <end position="247"/>
    </location>
</feature>
<sequence length="300" mass="33790">MGCPGEFELELHQTVTQAELEDVFSTNFGYQIKGINLRRAGDQRYIILLSNEGEIYDDRIGHGDRFRYIGEGVPEKGDQPETAANRALKEATRDLIPIYFFTSVEGVDAYEYEGLVDVMDHTYVNDGERMVYRFEMQKLGIAGWDEYTDAQAAVVAAEDDDPPLTETTEREQTTRLARSSAFAKQVKRAYEDTCAACGAARRSPDGKPEVEAAHIYRKAEGGVDRIHNGLALCRLHHWAFDTGWFAVTDDREIILNDRTDEAAPEEIRTLEGTRLAVPEDPAKQPSSEAFQNHRELHGLE</sequence>
<dbReference type="InterPro" id="IPR036987">
    <property type="entry name" value="SRA-YDG_sf"/>
</dbReference>
<evidence type="ECO:0000259" key="2">
    <source>
        <dbReference type="Pfam" id="PF13391"/>
    </source>
</evidence>
<feature type="compositionally biased region" description="Basic and acidic residues" evidence="1">
    <location>
        <begin position="291"/>
        <end position="300"/>
    </location>
</feature>
<keyword evidence="5" id="KW-1185">Reference proteome</keyword>
<dbReference type="GO" id="GO:0004519">
    <property type="term" value="F:endonuclease activity"/>
    <property type="evidence" value="ECO:0007669"/>
    <property type="project" value="UniProtKB-KW"/>
</dbReference>